<dbReference type="SUPFAM" id="SSF74924">
    <property type="entry name" value="Cap-Gly domain"/>
    <property type="match status" value="2"/>
</dbReference>
<feature type="compositionally biased region" description="Low complexity" evidence="2">
    <location>
        <begin position="302"/>
        <end position="316"/>
    </location>
</feature>
<feature type="coiled-coil region" evidence="1">
    <location>
        <begin position="822"/>
        <end position="976"/>
    </location>
</feature>
<accession>A0A2A2KRW8</accession>
<feature type="coiled-coil region" evidence="1">
    <location>
        <begin position="667"/>
        <end position="796"/>
    </location>
</feature>
<dbReference type="PROSITE" id="PS50245">
    <property type="entry name" value="CAP_GLY_2"/>
    <property type="match status" value="2"/>
</dbReference>
<dbReference type="PANTHER" id="PTHR18916">
    <property type="entry name" value="DYNACTIN 1-RELATED MICROTUBULE-BINDING"/>
    <property type="match status" value="1"/>
</dbReference>
<dbReference type="AlphaFoldDB" id="A0A2A2KRW8"/>
<proteinExistence type="predicted"/>
<evidence type="ECO:0000256" key="1">
    <source>
        <dbReference type="SAM" id="Coils"/>
    </source>
</evidence>
<dbReference type="EMBL" id="LIAE01007828">
    <property type="protein sequence ID" value="PAV76691.1"/>
    <property type="molecule type" value="Genomic_DNA"/>
</dbReference>
<comment type="caution">
    <text evidence="4">The sequence shown here is derived from an EMBL/GenBank/DDBJ whole genome shotgun (WGS) entry which is preliminary data.</text>
</comment>
<dbReference type="InterPro" id="IPR000938">
    <property type="entry name" value="CAP-Gly_domain"/>
</dbReference>
<feature type="domain" description="CAP-Gly" evidence="3">
    <location>
        <begin position="42"/>
        <end position="84"/>
    </location>
</feature>
<dbReference type="Gene3D" id="2.30.30.190">
    <property type="entry name" value="CAP Gly-rich-like domain"/>
    <property type="match status" value="2"/>
</dbReference>
<dbReference type="PROSITE" id="PS00845">
    <property type="entry name" value="CAP_GLY_1"/>
    <property type="match status" value="2"/>
</dbReference>
<dbReference type="SMART" id="SM01052">
    <property type="entry name" value="CAP_GLY"/>
    <property type="match status" value="2"/>
</dbReference>
<evidence type="ECO:0000313" key="4">
    <source>
        <dbReference type="EMBL" id="PAV76691.1"/>
    </source>
</evidence>
<gene>
    <name evidence="4" type="ORF">WR25_22216</name>
</gene>
<dbReference type="InterPro" id="IPR036859">
    <property type="entry name" value="CAP-Gly_dom_sf"/>
</dbReference>
<reference evidence="4 5" key="1">
    <citation type="journal article" date="2017" name="Curr. Biol.">
        <title>Genome architecture and evolution of a unichromosomal asexual nematode.</title>
        <authorList>
            <person name="Fradin H."/>
            <person name="Zegar C."/>
            <person name="Gutwein M."/>
            <person name="Lucas J."/>
            <person name="Kovtun M."/>
            <person name="Corcoran D."/>
            <person name="Baugh L.R."/>
            <person name="Kiontke K."/>
            <person name="Gunsalus K."/>
            <person name="Fitch D.H."/>
            <person name="Piano F."/>
        </authorList>
    </citation>
    <scope>NUCLEOTIDE SEQUENCE [LARGE SCALE GENOMIC DNA]</scope>
    <source>
        <strain evidence="4">PF1309</strain>
    </source>
</reference>
<organism evidence="4 5">
    <name type="scientific">Diploscapter pachys</name>
    <dbReference type="NCBI Taxonomy" id="2018661"/>
    <lineage>
        <taxon>Eukaryota</taxon>
        <taxon>Metazoa</taxon>
        <taxon>Ecdysozoa</taxon>
        <taxon>Nematoda</taxon>
        <taxon>Chromadorea</taxon>
        <taxon>Rhabditida</taxon>
        <taxon>Rhabditina</taxon>
        <taxon>Rhabditomorpha</taxon>
        <taxon>Rhabditoidea</taxon>
        <taxon>Rhabditidae</taxon>
        <taxon>Diploscapter</taxon>
    </lineage>
</organism>
<dbReference type="STRING" id="2018661.A0A2A2KRW8"/>
<dbReference type="Pfam" id="PF01302">
    <property type="entry name" value="CAP_GLY"/>
    <property type="match status" value="2"/>
</dbReference>
<sequence>MRRADSRDSVYSASSCVSGVGGWQIGDRARLGDRTGRIEFIGTTQFAPGEWIGLVLDGQHGKNDGSVNGVRYFTCDPNHGLFCKSGKLERMASIDSPSRFKSPTPGNSSLGGESSVYATECGYDIGERVLVAGGKLGTVRYLGTADFAQGLWAGVELDQPYGKNDGSVQGKRYFVCKAPYGIFVSASKVQRAPNQNTPVRNDIYHHNKASILRTSRAHGGSHESLSSIGRSSMASSRFGVLKRPGIRPNIVTGNAENNQMLLSLQEAVREKDSHLEKLLAERDSMKEEMAQLHKRIQQLEKSGSASESGSPAPADSKQFDELKQRISKLSAENDELQTQLAEKQSAIENFSFQMDEINIEKDVKIKELEGQLSALTMSSTNANREATAEVEAKIREITEKMQKQEAEFKLNLGKSAENVAQLENELARLKEQYSVQLYELEETVQLKTHSTDEAQAQLTKAKQEIEGLKQQHATFEEAIKAKSSSSEEATFQLAQLKAEIEKMKQQHATLEEAIKQKDASAEELKTHLVKEKEEHEKMKEQVLHLEESVQVKTKIEHELSGELAKANEQIEELKQQHATFEEAIKAKSSSSEEAHLELAQLKAEIEKMKHNHASEVATLQGSIDEEKRLTGQAKEETQRVVNFLNYPNYLLKLSFLIILIKLKQQSAASGEELMSQLTKTKEELERAVAERKQELEVLNQKLAASEEEKRTIQEAFEQNKLQNSAQIEKMTSEGDNLKRDSETLNQKLVTSEEEKRKVQEAFEQINSKNEALQKKIESLEQTNASSESQLTKTNQELQAKIEQMVVIEADLRKKSELADQSLFASEEEKKKLLENLEQVKLQNSSEVESLQVKVVSLEQANASSESQLVKTNQELQAKIQRMIEEGNGLNQKLVANDEEKRKLEGTIEQMKLQLSSLEDSLKMSGATSEQANNHLLELRAEIEKITLEGNHLRQESEALNQKLAVSEEEKRTIQETLEQVNIIVFFFKIC</sequence>
<dbReference type="OrthoDB" id="2130750at2759"/>
<keyword evidence="1" id="KW-0175">Coiled coil</keyword>
<dbReference type="Proteomes" id="UP000218231">
    <property type="component" value="Unassembled WGS sequence"/>
</dbReference>
<dbReference type="PANTHER" id="PTHR18916:SF93">
    <property type="entry name" value="RESTIN HOMOLOG"/>
    <property type="match status" value="1"/>
</dbReference>
<feature type="region of interest" description="Disordered" evidence="2">
    <location>
        <begin position="295"/>
        <end position="319"/>
    </location>
</feature>
<keyword evidence="5" id="KW-1185">Reference proteome</keyword>
<evidence type="ECO:0000256" key="2">
    <source>
        <dbReference type="SAM" id="MobiDB-lite"/>
    </source>
</evidence>
<name>A0A2A2KRW8_9BILA</name>
<feature type="domain" description="CAP-Gly" evidence="3">
    <location>
        <begin position="143"/>
        <end position="185"/>
    </location>
</feature>
<protein>
    <recommendedName>
        <fullName evidence="3">CAP-Gly domain-containing protein</fullName>
    </recommendedName>
</protein>
<evidence type="ECO:0000259" key="3">
    <source>
        <dbReference type="PROSITE" id="PS50245"/>
    </source>
</evidence>
<evidence type="ECO:0000313" key="5">
    <source>
        <dbReference type="Proteomes" id="UP000218231"/>
    </source>
</evidence>